<dbReference type="PROSITE" id="PS50109">
    <property type="entry name" value="HIS_KIN"/>
    <property type="match status" value="1"/>
</dbReference>
<dbReference type="NCBIfam" id="TIGR00229">
    <property type="entry name" value="sensory_box"/>
    <property type="match status" value="1"/>
</dbReference>
<dbReference type="Pfam" id="PF02518">
    <property type="entry name" value="HATPase_c"/>
    <property type="match status" value="1"/>
</dbReference>
<keyword evidence="3 6" id="KW-0597">Phosphoprotein</keyword>
<dbReference type="InterPro" id="IPR004358">
    <property type="entry name" value="Sig_transdc_His_kin-like_C"/>
</dbReference>
<dbReference type="InterPro" id="IPR001610">
    <property type="entry name" value="PAC"/>
</dbReference>
<evidence type="ECO:0000256" key="4">
    <source>
        <dbReference type="ARBA" id="ARBA00022679"/>
    </source>
</evidence>
<feature type="domain" description="PAC" evidence="12">
    <location>
        <begin position="290"/>
        <end position="342"/>
    </location>
</feature>
<dbReference type="Pfam" id="PF00072">
    <property type="entry name" value="Response_reg"/>
    <property type="match status" value="2"/>
</dbReference>
<feature type="modified residue" description="4-aspartylphosphate" evidence="6">
    <location>
        <position position="84"/>
    </location>
</feature>
<feature type="domain" description="Response regulatory" evidence="10">
    <location>
        <begin position="35"/>
        <end position="152"/>
    </location>
</feature>
<proteinExistence type="predicted"/>
<dbReference type="SUPFAM" id="SSF52172">
    <property type="entry name" value="CheY-like"/>
    <property type="match status" value="2"/>
</dbReference>
<dbReference type="FunFam" id="3.30.450.20:FF:000099">
    <property type="entry name" value="Sensory box sensor histidine kinase"/>
    <property type="match status" value="1"/>
</dbReference>
<dbReference type="InterPro" id="IPR001789">
    <property type="entry name" value="Sig_transdc_resp-reg_receiver"/>
</dbReference>
<feature type="domain" description="PAS" evidence="11">
    <location>
        <begin position="217"/>
        <end position="273"/>
    </location>
</feature>
<dbReference type="SMART" id="SM00387">
    <property type="entry name" value="HATPase_c"/>
    <property type="match status" value="1"/>
</dbReference>
<evidence type="ECO:0000256" key="3">
    <source>
        <dbReference type="ARBA" id="ARBA00022553"/>
    </source>
</evidence>
<keyword evidence="4" id="KW-0808">Transferase</keyword>
<dbReference type="InterPro" id="IPR000014">
    <property type="entry name" value="PAS"/>
</dbReference>
<name>A0A290QES7_9BACT</name>
<dbReference type="SMART" id="SM00086">
    <property type="entry name" value="PAC"/>
    <property type="match status" value="1"/>
</dbReference>
<dbReference type="PROSITE" id="PS50112">
    <property type="entry name" value="PAS"/>
    <property type="match status" value="1"/>
</dbReference>
<dbReference type="Gene3D" id="3.30.565.10">
    <property type="entry name" value="Histidine kinase-like ATPase, C-terminal domain"/>
    <property type="match status" value="1"/>
</dbReference>
<dbReference type="OrthoDB" id="9760752at2"/>
<evidence type="ECO:0000256" key="1">
    <source>
        <dbReference type="ARBA" id="ARBA00000085"/>
    </source>
</evidence>
<dbReference type="RefSeq" id="WP_096055470.1">
    <property type="nucleotide sequence ID" value="NZ_CP023344.1"/>
</dbReference>
<dbReference type="AlphaFoldDB" id="A0A290QES7"/>
<keyword evidence="14" id="KW-1185">Reference proteome</keyword>
<dbReference type="InterPro" id="IPR035965">
    <property type="entry name" value="PAS-like_dom_sf"/>
</dbReference>
<feature type="modified residue" description="4-aspartylphosphate" evidence="6">
    <location>
        <position position="663"/>
    </location>
</feature>
<dbReference type="SMART" id="SM00388">
    <property type="entry name" value="HisKA"/>
    <property type="match status" value="1"/>
</dbReference>
<dbReference type="SUPFAM" id="SSF47384">
    <property type="entry name" value="Homodimeric domain of signal transducing histidine kinase"/>
    <property type="match status" value="1"/>
</dbReference>
<dbReference type="SMART" id="SM00091">
    <property type="entry name" value="PAS"/>
    <property type="match status" value="1"/>
</dbReference>
<dbReference type="InterPro" id="IPR011006">
    <property type="entry name" value="CheY-like_superfamily"/>
</dbReference>
<reference evidence="13 14" key="1">
    <citation type="submission" date="2017-09" db="EMBL/GenBank/DDBJ databases">
        <title>Complete genome sequence of Verrucomicrobial strain HZ-65, isolated from freshwater.</title>
        <authorList>
            <person name="Choi A."/>
        </authorList>
    </citation>
    <scope>NUCLEOTIDE SEQUENCE [LARGE SCALE GENOMIC DNA]</scope>
    <source>
        <strain evidence="13 14">HZ-65</strain>
    </source>
</reference>
<dbReference type="InterPro" id="IPR005467">
    <property type="entry name" value="His_kinase_dom"/>
</dbReference>
<feature type="domain" description="Response regulatory" evidence="10">
    <location>
        <begin position="614"/>
        <end position="727"/>
    </location>
</feature>
<dbReference type="PROSITE" id="PS50110">
    <property type="entry name" value="RESPONSE_REGULATORY"/>
    <property type="match status" value="2"/>
</dbReference>
<dbReference type="CDD" id="cd00082">
    <property type="entry name" value="HisKA"/>
    <property type="match status" value="1"/>
</dbReference>
<dbReference type="InterPro" id="IPR003594">
    <property type="entry name" value="HATPase_dom"/>
</dbReference>
<dbReference type="EMBL" id="CP023344">
    <property type="protein sequence ID" value="ATC63838.1"/>
    <property type="molecule type" value="Genomic_DNA"/>
</dbReference>
<protein>
    <recommendedName>
        <fullName evidence="2">histidine kinase</fullName>
        <ecNumber evidence="2">2.7.13.3</ecNumber>
    </recommendedName>
</protein>
<dbReference type="InterPro" id="IPR036890">
    <property type="entry name" value="HATPase_C_sf"/>
</dbReference>
<feature type="region of interest" description="Disordered" evidence="8">
    <location>
        <begin position="1"/>
        <end position="20"/>
    </location>
</feature>
<dbReference type="GO" id="GO:0005886">
    <property type="term" value="C:plasma membrane"/>
    <property type="evidence" value="ECO:0007669"/>
    <property type="project" value="TreeGrafter"/>
</dbReference>
<dbReference type="PROSITE" id="PS50113">
    <property type="entry name" value="PAC"/>
    <property type="match status" value="1"/>
</dbReference>
<evidence type="ECO:0000256" key="8">
    <source>
        <dbReference type="SAM" id="MobiDB-lite"/>
    </source>
</evidence>
<dbReference type="Gene3D" id="3.30.450.20">
    <property type="entry name" value="PAS domain"/>
    <property type="match status" value="1"/>
</dbReference>
<accession>A0A290QES7</accession>
<dbReference type="PANTHER" id="PTHR43047">
    <property type="entry name" value="TWO-COMPONENT HISTIDINE PROTEIN KINASE"/>
    <property type="match status" value="1"/>
</dbReference>
<dbReference type="KEGG" id="vbh:CMV30_07695"/>
<dbReference type="PRINTS" id="PR00344">
    <property type="entry name" value="BCTRLSENSOR"/>
</dbReference>
<keyword evidence="7" id="KW-0175">Coiled coil</keyword>
<dbReference type="GO" id="GO:0000155">
    <property type="term" value="F:phosphorelay sensor kinase activity"/>
    <property type="evidence" value="ECO:0007669"/>
    <property type="project" value="InterPro"/>
</dbReference>
<comment type="catalytic activity">
    <reaction evidence="1">
        <text>ATP + protein L-histidine = ADP + protein N-phospho-L-histidine.</text>
        <dbReference type="EC" id="2.7.13.3"/>
    </reaction>
</comment>
<dbReference type="InterPro" id="IPR036097">
    <property type="entry name" value="HisK_dim/P_sf"/>
</dbReference>
<evidence type="ECO:0000259" key="11">
    <source>
        <dbReference type="PROSITE" id="PS50112"/>
    </source>
</evidence>
<evidence type="ECO:0000256" key="2">
    <source>
        <dbReference type="ARBA" id="ARBA00012438"/>
    </source>
</evidence>
<dbReference type="Pfam" id="PF00512">
    <property type="entry name" value="HisKA"/>
    <property type="match status" value="1"/>
</dbReference>
<evidence type="ECO:0000259" key="9">
    <source>
        <dbReference type="PROSITE" id="PS50109"/>
    </source>
</evidence>
<feature type="coiled-coil region" evidence="7">
    <location>
        <begin position="168"/>
        <end position="206"/>
    </location>
</feature>
<keyword evidence="5" id="KW-0418">Kinase</keyword>
<dbReference type="PANTHER" id="PTHR43047:SF72">
    <property type="entry name" value="OSMOSENSING HISTIDINE PROTEIN KINASE SLN1"/>
    <property type="match status" value="1"/>
</dbReference>
<organism evidence="13 14">
    <name type="scientific">Nibricoccus aquaticus</name>
    <dbReference type="NCBI Taxonomy" id="2576891"/>
    <lineage>
        <taxon>Bacteria</taxon>
        <taxon>Pseudomonadati</taxon>
        <taxon>Verrucomicrobiota</taxon>
        <taxon>Opitutia</taxon>
        <taxon>Opitutales</taxon>
        <taxon>Opitutaceae</taxon>
        <taxon>Nibricoccus</taxon>
    </lineage>
</organism>
<dbReference type="InterPro" id="IPR000700">
    <property type="entry name" value="PAS-assoc_C"/>
</dbReference>
<dbReference type="Proteomes" id="UP000217265">
    <property type="component" value="Chromosome"/>
</dbReference>
<dbReference type="EC" id="2.7.13.3" evidence="2"/>
<evidence type="ECO:0000256" key="7">
    <source>
        <dbReference type="SAM" id="Coils"/>
    </source>
</evidence>
<evidence type="ECO:0000313" key="14">
    <source>
        <dbReference type="Proteomes" id="UP000217265"/>
    </source>
</evidence>
<dbReference type="Pfam" id="PF08447">
    <property type="entry name" value="PAS_3"/>
    <property type="match status" value="1"/>
</dbReference>
<gene>
    <name evidence="13" type="ORF">CMV30_07695</name>
</gene>
<feature type="domain" description="Histidine kinase" evidence="9">
    <location>
        <begin position="360"/>
        <end position="583"/>
    </location>
</feature>
<dbReference type="Gene3D" id="1.10.287.130">
    <property type="match status" value="1"/>
</dbReference>
<dbReference type="Gene3D" id="3.40.50.2300">
    <property type="match status" value="2"/>
</dbReference>
<evidence type="ECO:0000259" key="10">
    <source>
        <dbReference type="PROSITE" id="PS50110"/>
    </source>
</evidence>
<dbReference type="InterPro" id="IPR003661">
    <property type="entry name" value="HisK_dim/P_dom"/>
</dbReference>
<dbReference type="SUPFAM" id="SSF55874">
    <property type="entry name" value="ATPase domain of HSP90 chaperone/DNA topoisomerase II/histidine kinase"/>
    <property type="match status" value="1"/>
</dbReference>
<dbReference type="SUPFAM" id="SSF55785">
    <property type="entry name" value="PYP-like sensor domain (PAS domain)"/>
    <property type="match status" value="1"/>
</dbReference>
<evidence type="ECO:0000259" key="12">
    <source>
        <dbReference type="PROSITE" id="PS50113"/>
    </source>
</evidence>
<dbReference type="CDD" id="cd00130">
    <property type="entry name" value="PAS"/>
    <property type="match status" value="1"/>
</dbReference>
<evidence type="ECO:0000313" key="13">
    <source>
        <dbReference type="EMBL" id="ATC63838.1"/>
    </source>
</evidence>
<dbReference type="InterPro" id="IPR013655">
    <property type="entry name" value="PAS_fold_3"/>
</dbReference>
<evidence type="ECO:0000256" key="6">
    <source>
        <dbReference type="PROSITE-ProRule" id="PRU00169"/>
    </source>
</evidence>
<sequence length="728" mass="79985">MALPMTPHEPDPSNQSKPVVNSAHPLDLAAAAPVSLLIVDDEARNLDVLESILSSPDYRLVRALTAERALRELLEGEFAAIILDIQMPEMSGIELAHLIKQRKRTQHIPIIFLTAYFQEDKDVLEGYEIGAVDYLTKPINPQILKSKVSVFVDLFRKTRALAATNTALEQEIIQREHAETSLRVLNNELEARVQARTAELMRLNDELRERGKALRDSERRFRNMADHSPMMLWLTSANGACTYLNRGWSEFTGQKPDDALGDAWFDVIHPEERTPSLGVFHHANLNREAFRHEYRLLRKDGEYRWALNAAVPRFDESGEFLGHIGSIIDITDRKNAERALEQARDLALAGSRAKDDFLATLSHELRTPLNPVLLLASEAASNSDLPVEVRADFDVIARSVALEARLIDDLLDLTRITRGKLALEISAHDIHAILHEAAATVAPDIAQKNLTLTLNLNAPLHIVPGDNVRLQQVFWNVLKNSVKFTPTGGLITVESAVSTAGDRIEIKITDTGIGLTEAETSRAFDAFSQGDHASSPSTHRFGGLGLGLAISRTLIEQHGGSIAASSAGRGHGATFTIELPLAEKDVLTTDDTAGEKSSPTITAEKSAPGAIRGRILLVEDHEPTRVALERLLIRRRFEIVSAASLAEARKAAEPGGFDLLISDIGLPDGNGYDLMAELRTRFNLPGIALSGYGMDEDIARSEAVGFRHHLTKPVRVQALDKALASLIH</sequence>
<dbReference type="SMART" id="SM00448">
    <property type="entry name" value="REC"/>
    <property type="match status" value="2"/>
</dbReference>
<dbReference type="GO" id="GO:0009927">
    <property type="term" value="F:histidine phosphotransfer kinase activity"/>
    <property type="evidence" value="ECO:0007669"/>
    <property type="project" value="TreeGrafter"/>
</dbReference>
<evidence type="ECO:0000256" key="5">
    <source>
        <dbReference type="ARBA" id="ARBA00022777"/>
    </source>
</evidence>